<reference evidence="2" key="1">
    <citation type="journal article" date="2014" name="Front. Microbiol.">
        <title>High frequency of phylogenetically diverse reductive dehalogenase-homologous genes in deep subseafloor sedimentary metagenomes.</title>
        <authorList>
            <person name="Kawai M."/>
            <person name="Futagami T."/>
            <person name="Toyoda A."/>
            <person name="Takaki Y."/>
            <person name="Nishi S."/>
            <person name="Hori S."/>
            <person name="Arai W."/>
            <person name="Tsubouchi T."/>
            <person name="Morono Y."/>
            <person name="Uchiyama I."/>
            <person name="Ito T."/>
            <person name="Fujiyama A."/>
            <person name="Inagaki F."/>
            <person name="Takami H."/>
        </authorList>
    </citation>
    <scope>NUCLEOTIDE SEQUENCE</scope>
    <source>
        <strain evidence="2">Expedition CK06-06</strain>
    </source>
</reference>
<organism evidence="2">
    <name type="scientific">marine sediment metagenome</name>
    <dbReference type="NCBI Taxonomy" id="412755"/>
    <lineage>
        <taxon>unclassified sequences</taxon>
        <taxon>metagenomes</taxon>
        <taxon>ecological metagenomes</taxon>
    </lineage>
</organism>
<dbReference type="InterPro" id="IPR011672">
    <property type="entry name" value="DUF1614"/>
</dbReference>
<dbReference type="Pfam" id="PF07758">
    <property type="entry name" value="DUF1614"/>
    <property type="match status" value="1"/>
</dbReference>
<protein>
    <recommendedName>
        <fullName evidence="3">DUF1614 domain-containing protein</fullName>
    </recommendedName>
</protein>
<dbReference type="AlphaFoldDB" id="X1K8R5"/>
<feature type="non-terminal residue" evidence="2">
    <location>
        <position position="1"/>
    </location>
</feature>
<proteinExistence type="predicted"/>
<evidence type="ECO:0000256" key="1">
    <source>
        <dbReference type="SAM" id="Phobius"/>
    </source>
</evidence>
<comment type="caution">
    <text evidence="2">The sequence shown here is derived from an EMBL/GenBank/DDBJ whole genome shotgun (WGS) entry which is preliminary data.</text>
</comment>
<feature type="transmembrane region" description="Helical" evidence="1">
    <location>
        <begin position="12"/>
        <end position="35"/>
    </location>
</feature>
<evidence type="ECO:0000313" key="2">
    <source>
        <dbReference type="EMBL" id="GAI02978.1"/>
    </source>
</evidence>
<accession>X1K8R5</accession>
<dbReference type="EMBL" id="BARV01012304">
    <property type="protein sequence ID" value="GAI02978.1"/>
    <property type="molecule type" value="Genomic_DNA"/>
</dbReference>
<evidence type="ECO:0008006" key="3">
    <source>
        <dbReference type="Google" id="ProtNLM"/>
    </source>
</evidence>
<name>X1K8R5_9ZZZZ</name>
<gene>
    <name evidence="2" type="ORF">S06H3_22858</name>
</gene>
<keyword evidence="1" id="KW-0472">Membrane</keyword>
<keyword evidence="1" id="KW-1133">Transmembrane helix</keyword>
<keyword evidence="1" id="KW-0812">Transmembrane</keyword>
<sequence>NLRKIRKTAPGLISIGGAGVFDGIFLVGIISALLAGL</sequence>